<comment type="caution">
    <text evidence="2">The sequence shown here is derived from an EMBL/GenBank/DDBJ whole genome shotgun (WGS) entry which is preliminary data.</text>
</comment>
<name>A0A917ZMI1_9GAMM</name>
<dbReference type="AlphaFoldDB" id="A0A917ZMI1"/>
<dbReference type="Proteomes" id="UP000599578">
    <property type="component" value="Unassembled WGS sequence"/>
</dbReference>
<organism evidence="2 3">
    <name type="scientific">Marinobacterium nitratireducens</name>
    <dbReference type="NCBI Taxonomy" id="518897"/>
    <lineage>
        <taxon>Bacteria</taxon>
        <taxon>Pseudomonadati</taxon>
        <taxon>Pseudomonadota</taxon>
        <taxon>Gammaproteobacteria</taxon>
        <taxon>Oceanospirillales</taxon>
        <taxon>Oceanospirillaceae</taxon>
        <taxon>Marinobacterium</taxon>
    </lineage>
</organism>
<feature type="signal peptide" evidence="1">
    <location>
        <begin position="1"/>
        <end position="30"/>
    </location>
</feature>
<evidence type="ECO:0000313" key="3">
    <source>
        <dbReference type="Proteomes" id="UP000599578"/>
    </source>
</evidence>
<protein>
    <submittedName>
        <fullName evidence="2">Uncharacterized protein</fullName>
    </submittedName>
</protein>
<dbReference type="RefSeq" id="WP_188862389.1">
    <property type="nucleotide sequence ID" value="NZ_BMLT01000012.1"/>
</dbReference>
<dbReference type="PROSITE" id="PS51318">
    <property type="entry name" value="TAT"/>
    <property type="match status" value="1"/>
</dbReference>
<gene>
    <name evidence="2" type="ORF">GCM10011348_39900</name>
</gene>
<keyword evidence="1" id="KW-0732">Signal</keyword>
<sequence length="225" mass="23285">MDPKRRFLLKGMLASGAGGALLGSAGLAQAALGANRTGRVPTLLLSGSTEIENSFGAGVRAALPPGADFRPLRAGHVDAFAEACRSLSGNRPLRLIGMLDDASGELLIARARHAGARVSWLGLHAVDNRQTRHQIVNAPGTRTAVLALGEQLGTSAAGFALKSEQPFSEGRDLSLAGRRAGATTSDWATHLGHALAEPGRPVDSAALAARSARLEGRFVSFVIEV</sequence>
<proteinExistence type="predicted"/>
<evidence type="ECO:0000313" key="2">
    <source>
        <dbReference type="EMBL" id="GGO87220.1"/>
    </source>
</evidence>
<accession>A0A917ZMI1</accession>
<keyword evidence="3" id="KW-1185">Reference proteome</keyword>
<dbReference type="EMBL" id="BMLT01000012">
    <property type="protein sequence ID" value="GGO87220.1"/>
    <property type="molecule type" value="Genomic_DNA"/>
</dbReference>
<evidence type="ECO:0000256" key="1">
    <source>
        <dbReference type="SAM" id="SignalP"/>
    </source>
</evidence>
<dbReference type="InterPro" id="IPR006311">
    <property type="entry name" value="TAT_signal"/>
</dbReference>
<feature type="chain" id="PRO_5037043785" evidence="1">
    <location>
        <begin position="31"/>
        <end position="225"/>
    </location>
</feature>
<reference evidence="2 3" key="1">
    <citation type="journal article" date="2014" name="Int. J. Syst. Evol. Microbiol.">
        <title>Complete genome sequence of Corynebacterium casei LMG S-19264T (=DSM 44701T), isolated from a smear-ripened cheese.</title>
        <authorList>
            <consortium name="US DOE Joint Genome Institute (JGI-PGF)"/>
            <person name="Walter F."/>
            <person name="Albersmeier A."/>
            <person name="Kalinowski J."/>
            <person name="Ruckert C."/>
        </authorList>
    </citation>
    <scope>NUCLEOTIDE SEQUENCE [LARGE SCALE GENOMIC DNA]</scope>
    <source>
        <strain evidence="2 3">CGMCC 1.7286</strain>
    </source>
</reference>